<reference evidence="4" key="1">
    <citation type="submission" date="2023-06" db="EMBL/GenBank/DDBJ databases">
        <title>Genome-scale phylogeny and comparative genomics of the fungal order Sordariales.</title>
        <authorList>
            <consortium name="Lawrence Berkeley National Laboratory"/>
            <person name="Hensen N."/>
            <person name="Bonometti L."/>
            <person name="Westerberg I."/>
            <person name="Brannstrom I.O."/>
            <person name="Guillou S."/>
            <person name="Cros-Aarteil S."/>
            <person name="Calhoun S."/>
            <person name="Haridas S."/>
            <person name="Kuo A."/>
            <person name="Mondo S."/>
            <person name="Pangilinan J."/>
            <person name="Riley R."/>
            <person name="Labutti K."/>
            <person name="Andreopoulos B."/>
            <person name="Lipzen A."/>
            <person name="Chen C."/>
            <person name="Yanf M."/>
            <person name="Daum C."/>
            <person name="Ng V."/>
            <person name="Clum A."/>
            <person name="Steindorff A."/>
            <person name="Ohm R."/>
            <person name="Martin F."/>
            <person name="Silar P."/>
            <person name="Natvig D."/>
            <person name="Lalanne C."/>
            <person name="Gautier V."/>
            <person name="Ament-Velasquez S.L."/>
            <person name="Kruys A."/>
            <person name="Hutchinson M.I."/>
            <person name="Powell A.J."/>
            <person name="Barry K."/>
            <person name="Miller A.N."/>
            <person name="Grigoriev I.V."/>
            <person name="Debuchy R."/>
            <person name="Gladieux P."/>
            <person name="Thoren M.H."/>
            <person name="Johannesson H."/>
        </authorList>
    </citation>
    <scope>NUCLEOTIDE SEQUENCE</scope>
    <source>
        <strain evidence="4">8032-3</strain>
    </source>
</reference>
<dbReference type="Pfam" id="PF05368">
    <property type="entry name" value="NmrA"/>
    <property type="match status" value="1"/>
</dbReference>
<dbReference type="Gene3D" id="3.40.50.720">
    <property type="entry name" value="NAD(P)-binding Rossmann-like Domain"/>
    <property type="match status" value="1"/>
</dbReference>
<evidence type="ECO:0000256" key="1">
    <source>
        <dbReference type="ARBA" id="ARBA00006328"/>
    </source>
</evidence>
<dbReference type="SUPFAM" id="SSF51735">
    <property type="entry name" value="NAD(P)-binding Rossmann-fold domains"/>
    <property type="match status" value="1"/>
</dbReference>
<dbReference type="AlphaFoldDB" id="A0AAJ0CBI0"/>
<organism evidence="4 5">
    <name type="scientific">Phialemonium atrogriseum</name>
    <dbReference type="NCBI Taxonomy" id="1093897"/>
    <lineage>
        <taxon>Eukaryota</taxon>
        <taxon>Fungi</taxon>
        <taxon>Dikarya</taxon>
        <taxon>Ascomycota</taxon>
        <taxon>Pezizomycotina</taxon>
        <taxon>Sordariomycetes</taxon>
        <taxon>Sordariomycetidae</taxon>
        <taxon>Cephalothecales</taxon>
        <taxon>Cephalothecaceae</taxon>
        <taxon>Phialemonium</taxon>
    </lineage>
</organism>
<dbReference type="PANTHER" id="PTHR42748:SF26">
    <property type="entry name" value="NMRA-LIKE DOMAIN-CONTAINING PROTEIN"/>
    <property type="match status" value="1"/>
</dbReference>
<dbReference type="PANTHER" id="PTHR42748">
    <property type="entry name" value="NITROGEN METABOLITE REPRESSION PROTEIN NMRA FAMILY MEMBER"/>
    <property type="match status" value="1"/>
</dbReference>
<dbReference type="InterPro" id="IPR008030">
    <property type="entry name" value="NmrA-like"/>
</dbReference>
<keyword evidence="2" id="KW-0521">NADP</keyword>
<name>A0AAJ0CBI0_9PEZI</name>
<dbReference type="EMBL" id="MU838997">
    <property type="protein sequence ID" value="KAK1772237.1"/>
    <property type="molecule type" value="Genomic_DNA"/>
</dbReference>
<dbReference type="RefSeq" id="XP_060288450.1">
    <property type="nucleotide sequence ID" value="XM_060424192.1"/>
</dbReference>
<evidence type="ECO:0000313" key="4">
    <source>
        <dbReference type="EMBL" id="KAK1772237.1"/>
    </source>
</evidence>
<dbReference type="InterPro" id="IPR036291">
    <property type="entry name" value="NAD(P)-bd_dom_sf"/>
</dbReference>
<proteinExistence type="inferred from homology"/>
<comment type="caution">
    <text evidence="4">The sequence shown here is derived from an EMBL/GenBank/DDBJ whole genome shotgun (WGS) entry which is preliminary data.</text>
</comment>
<dbReference type="GO" id="GO:0005634">
    <property type="term" value="C:nucleus"/>
    <property type="evidence" value="ECO:0007669"/>
    <property type="project" value="TreeGrafter"/>
</dbReference>
<comment type="similarity">
    <text evidence="1">Belongs to the NmrA-type oxidoreductase family.</text>
</comment>
<evidence type="ECO:0000313" key="5">
    <source>
        <dbReference type="Proteomes" id="UP001244011"/>
    </source>
</evidence>
<dbReference type="Proteomes" id="UP001244011">
    <property type="component" value="Unassembled WGS sequence"/>
</dbReference>
<dbReference type="GeneID" id="85307379"/>
<gene>
    <name evidence="4" type="ORF">QBC33DRAFT_442558</name>
</gene>
<sequence>MTQKLICVVGATGNQGGSVVQRFLQDPRFRVRGLTRDKTSAAAQKLAEQGVELVNADLDDVESLKAAFRGANVIFSVTNYWESFFRPDCRQKAEEQGVSCRKYAYDVEYQQGKNIADAAAATVETLDANGFLASTLSHATKCSKGAFKEVYHHDAKADIFPYYIQEKYPELAAKASYIQTGYFYTSYRLVPDSYFVKVLQAHPYYRSFIMAADPNNPSPLQLPDGTFQMQFATNPDKPQPQLAVNEDMGNFTYAVHQMPPGKHYMAAGTVCTWPEWIQTWAGVTGATASYKQVTPEEMVAGSADREFGIEVTAMFCYSSDPGYDGGMDLLYAEDLRKAGIDCPMTDLKTWLARQDWAAVLAK</sequence>
<dbReference type="InterPro" id="IPR051164">
    <property type="entry name" value="NmrA-like_oxidored"/>
</dbReference>
<evidence type="ECO:0000259" key="3">
    <source>
        <dbReference type="Pfam" id="PF05368"/>
    </source>
</evidence>
<keyword evidence="5" id="KW-1185">Reference proteome</keyword>
<feature type="domain" description="NmrA-like" evidence="3">
    <location>
        <begin position="3"/>
        <end position="337"/>
    </location>
</feature>
<evidence type="ECO:0000256" key="2">
    <source>
        <dbReference type="ARBA" id="ARBA00022857"/>
    </source>
</evidence>
<protein>
    <submittedName>
        <fullName evidence="4">NmrA-like family domain-containing protein 1</fullName>
    </submittedName>
</protein>
<dbReference type="Gene3D" id="3.90.25.10">
    <property type="entry name" value="UDP-galactose 4-epimerase, domain 1"/>
    <property type="match status" value="1"/>
</dbReference>
<accession>A0AAJ0CBI0</accession>